<dbReference type="EMBL" id="CP046171">
    <property type="protein sequence ID" value="QIS03400.1"/>
    <property type="molecule type" value="Genomic_DNA"/>
</dbReference>
<reference evidence="1 2" key="1">
    <citation type="journal article" date="2019" name="ACS Chem. Biol.">
        <title>Identification and Mobilization of a Cryptic Antibiotic Biosynthesis Gene Locus from a Human-Pathogenic Nocardia Isolate.</title>
        <authorList>
            <person name="Herisse M."/>
            <person name="Ishida K."/>
            <person name="Porter J.L."/>
            <person name="Howden B."/>
            <person name="Hertweck C."/>
            <person name="Stinear T.P."/>
            <person name="Pidot S.J."/>
        </authorList>
    </citation>
    <scope>NUCLEOTIDE SEQUENCE [LARGE SCALE GENOMIC DNA]</scope>
    <source>
        <strain evidence="1 2">AUSMDU00024985</strain>
    </source>
</reference>
<gene>
    <name evidence="1" type="ORF">F5X71_14680</name>
</gene>
<dbReference type="InterPro" id="IPR023214">
    <property type="entry name" value="HAD_sf"/>
</dbReference>
<dbReference type="Proteomes" id="UP000501705">
    <property type="component" value="Chromosome"/>
</dbReference>
<organism evidence="1 2">
    <name type="scientific">Nocardia brasiliensis</name>
    <dbReference type="NCBI Taxonomy" id="37326"/>
    <lineage>
        <taxon>Bacteria</taxon>
        <taxon>Bacillati</taxon>
        <taxon>Actinomycetota</taxon>
        <taxon>Actinomycetes</taxon>
        <taxon>Mycobacteriales</taxon>
        <taxon>Nocardiaceae</taxon>
        <taxon>Nocardia</taxon>
    </lineage>
</organism>
<accession>A0A6G9XRC1</accession>
<dbReference type="Gene3D" id="3.40.50.1000">
    <property type="entry name" value="HAD superfamily/HAD-like"/>
    <property type="match status" value="1"/>
</dbReference>
<evidence type="ECO:0000313" key="2">
    <source>
        <dbReference type="Proteomes" id="UP000501705"/>
    </source>
</evidence>
<protein>
    <recommendedName>
        <fullName evidence="3">HAD family hydrolase</fullName>
    </recommendedName>
</protein>
<evidence type="ECO:0000313" key="1">
    <source>
        <dbReference type="EMBL" id="QIS03400.1"/>
    </source>
</evidence>
<proteinExistence type="predicted"/>
<dbReference type="InterPro" id="IPR036412">
    <property type="entry name" value="HAD-like_sf"/>
</dbReference>
<name>A0A6G9XRC1_NOCBR</name>
<evidence type="ECO:0008006" key="3">
    <source>
        <dbReference type="Google" id="ProtNLM"/>
    </source>
</evidence>
<dbReference type="AlphaFoldDB" id="A0A6G9XRC1"/>
<dbReference type="SUPFAM" id="SSF56784">
    <property type="entry name" value="HAD-like"/>
    <property type="match status" value="1"/>
</dbReference>
<sequence>MIAAVVMDLDGIIESTPPWRGTDHDIDHVRQVRAIDDANALVRVLAGYVPVVIATTAPAGYVAALTDQLPDLFDPVSSIVVGDPDDLLEIALESLGMAAGNVVALLNSAEGLMDARALGMRAMALPSPRNPLPWQVAEAGIPISPAPHHAAVSLLRAFRTEGVIPLRWKLIRQLLPV</sequence>
<dbReference type="RefSeq" id="WP_167462468.1">
    <property type="nucleotide sequence ID" value="NZ_CP046171.1"/>
</dbReference>